<protein>
    <submittedName>
        <fullName evidence="3">Uncharacterized protein</fullName>
    </submittedName>
</protein>
<accession>A0A8H9GF14</accession>
<gene>
    <name evidence="3" type="ORF">GCM10010102_01700</name>
</gene>
<evidence type="ECO:0000256" key="2">
    <source>
        <dbReference type="SAM" id="Phobius"/>
    </source>
</evidence>
<keyword evidence="4" id="KW-1185">Reference proteome</keyword>
<keyword evidence="2" id="KW-1133">Transmembrane helix</keyword>
<keyword evidence="2" id="KW-0472">Membrane</keyword>
<feature type="transmembrane region" description="Helical" evidence="2">
    <location>
        <begin position="55"/>
        <end position="77"/>
    </location>
</feature>
<feature type="transmembrane region" description="Helical" evidence="2">
    <location>
        <begin position="89"/>
        <end position="113"/>
    </location>
</feature>
<reference evidence="3" key="1">
    <citation type="journal article" date="2014" name="Int. J. Syst. Evol. Microbiol.">
        <title>Complete genome sequence of Corynebacterium casei LMG S-19264T (=DSM 44701T), isolated from a smear-ripened cheese.</title>
        <authorList>
            <consortium name="US DOE Joint Genome Institute (JGI-PGF)"/>
            <person name="Walter F."/>
            <person name="Albersmeier A."/>
            <person name="Kalinowski J."/>
            <person name="Ruckert C."/>
        </authorList>
    </citation>
    <scope>NUCLEOTIDE SEQUENCE</scope>
    <source>
        <strain evidence="3">JCM 3051</strain>
    </source>
</reference>
<proteinExistence type="predicted"/>
<dbReference type="EMBL" id="BMPT01000001">
    <property type="protein sequence ID" value="GGM09518.1"/>
    <property type="molecule type" value="Genomic_DNA"/>
</dbReference>
<dbReference type="Proteomes" id="UP000655589">
    <property type="component" value="Unassembled WGS sequence"/>
</dbReference>
<evidence type="ECO:0000256" key="1">
    <source>
        <dbReference type="SAM" id="MobiDB-lite"/>
    </source>
</evidence>
<comment type="caution">
    <text evidence="3">The sequence shown here is derived from an EMBL/GenBank/DDBJ whole genome shotgun (WGS) entry which is preliminary data.</text>
</comment>
<feature type="region of interest" description="Disordered" evidence="1">
    <location>
        <begin position="1"/>
        <end position="35"/>
    </location>
</feature>
<evidence type="ECO:0000313" key="3">
    <source>
        <dbReference type="EMBL" id="GGM09518.1"/>
    </source>
</evidence>
<reference evidence="3" key="2">
    <citation type="submission" date="2020-09" db="EMBL/GenBank/DDBJ databases">
        <authorList>
            <person name="Sun Q."/>
            <person name="Ohkuma M."/>
        </authorList>
    </citation>
    <scope>NUCLEOTIDE SEQUENCE</scope>
    <source>
        <strain evidence="3">JCM 3051</strain>
    </source>
</reference>
<sequence length="125" mass="12947">MTTSRSDYLGGVGAYPGGVSETEATSDPTGPAPDDVEVRAVVDPATVRRAPRYRAFFWTGAVVGIVLGLALSLYLVGSPSGAALMKPGVYVTVLTAAITLGTTLLALLVAVIADRRSLRDRSPRA</sequence>
<evidence type="ECO:0000313" key="4">
    <source>
        <dbReference type="Proteomes" id="UP000655589"/>
    </source>
</evidence>
<dbReference type="AlphaFoldDB" id="A0A8H9GF14"/>
<keyword evidence="2" id="KW-0812">Transmembrane</keyword>
<organism evidence="3 4">
    <name type="scientific">Promicromonospora citrea</name>
    <dbReference type="NCBI Taxonomy" id="43677"/>
    <lineage>
        <taxon>Bacteria</taxon>
        <taxon>Bacillati</taxon>
        <taxon>Actinomycetota</taxon>
        <taxon>Actinomycetes</taxon>
        <taxon>Micrococcales</taxon>
        <taxon>Promicromonosporaceae</taxon>
        <taxon>Promicromonospora</taxon>
    </lineage>
</organism>
<name>A0A8H9GF14_9MICO</name>